<reference evidence="1 2" key="1">
    <citation type="journal article" date="2016" name="Nat. Commun.">
        <title>Thousands of microbial genomes shed light on interconnected biogeochemical processes in an aquifer system.</title>
        <authorList>
            <person name="Anantharaman K."/>
            <person name="Brown C.T."/>
            <person name="Hug L.A."/>
            <person name="Sharon I."/>
            <person name="Castelle C.J."/>
            <person name="Probst A.J."/>
            <person name="Thomas B.C."/>
            <person name="Singh A."/>
            <person name="Wilkins M.J."/>
            <person name="Karaoz U."/>
            <person name="Brodie E.L."/>
            <person name="Williams K.H."/>
            <person name="Hubbard S.S."/>
            <person name="Banfield J.F."/>
        </authorList>
    </citation>
    <scope>NUCLEOTIDE SEQUENCE [LARGE SCALE GENOMIC DNA]</scope>
</reference>
<dbReference type="STRING" id="1797471.A3A71_03300"/>
<dbReference type="InterPro" id="IPR016084">
    <property type="entry name" value="Haem_Oase-like_multi-hlx"/>
</dbReference>
<dbReference type="EMBL" id="MEZX01000001">
    <property type="protein sequence ID" value="OGD65087.1"/>
    <property type="molecule type" value="Genomic_DNA"/>
</dbReference>
<proteinExistence type="predicted"/>
<organism evidence="1 2">
    <name type="scientific">Candidatus Berkelbacteria bacterium RIFCSPLOWO2_01_FULL_50_28</name>
    <dbReference type="NCBI Taxonomy" id="1797471"/>
    <lineage>
        <taxon>Bacteria</taxon>
        <taxon>Candidatus Berkelbacteria</taxon>
    </lineage>
</organism>
<dbReference type="Proteomes" id="UP000177481">
    <property type="component" value="Unassembled WGS sequence"/>
</dbReference>
<evidence type="ECO:0000313" key="1">
    <source>
        <dbReference type="EMBL" id="OGD65087.1"/>
    </source>
</evidence>
<gene>
    <name evidence="1" type="ORF">A3A71_03300</name>
</gene>
<dbReference type="InterPro" id="IPR024423">
    <property type="entry name" value="DUF3050"/>
</dbReference>
<dbReference type="Pfam" id="PF11251">
    <property type="entry name" value="DUF3050"/>
    <property type="match status" value="1"/>
</dbReference>
<evidence type="ECO:0000313" key="2">
    <source>
        <dbReference type="Proteomes" id="UP000177481"/>
    </source>
</evidence>
<sequence>MTPIQSPFLDFPGSFQADAKYPRLEAVTRRIYDHEAVNLVHPDRSIDNMVRASLLFTVCFYGNLLGCLRGYLSALPEHPFAVQEDGTFLHLLLSLSDEELSTNNIPTKRTECGPHYVAMLEAAQDAGIDTGPIEALVASVAAGNLQILMKREGFHPKAIDYMVFSESCAGTYQRALSTVALRELTLTTAFDNLEKAILKINDPRFDRYCAFLRAHIQLDGDTHGPIMKQALSLVDNITTSIDTMIHFYERRLGVYNVCLADEKLY</sequence>
<dbReference type="AlphaFoldDB" id="A0A1F5ECF6"/>
<name>A0A1F5ECF6_9BACT</name>
<comment type="caution">
    <text evidence="1">The sequence shown here is derived from an EMBL/GenBank/DDBJ whole genome shotgun (WGS) entry which is preliminary data.</text>
</comment>
<dbReference type="Gene3D" id="1.20.910.10">
    <property type="entry name" value="Heme oxygenase-like"/>
    <property type="match status" value="1"/>
</dbReference>
<accession>A0A1F5ECF6</accession>
<protein>
    <submittedName>
        <fullName evidence="1">Uncharacterized protein</fullName>
    </submittedName>
</protein>